<evidence type="ECO:0000256" key="4">
    <source>
        <dbReference type="ARBA" id="ARBA00022989"/>
    </source>
</evidence>
<comment type="subcellular location">
    <subcellularLocation>
        <location evidence="1">Cell membrane</location>
        <topology evidence="1">Multi-pass membrane protein</topology>
    </subcellularLocation>
</comment>
<dbReference type="InterPro" id="IPR003838">
    <property type="entry name" value="ABC3_permease_C"/>
</dbReference>
<keyword evidence="5 7" id="KW-0472">Membrane</keyword>
<evidence type="ECO:0000256" key="1">
    <source>
        <dbReference type="ARBA" id="ARBA00004651"/>
    </source>
</evidence>
<name>F2JLV9_CELLD</name>
<sequence>MRETLKNALSQLKGNKLRTFLTMLGMLIGISAVIIILSLGEGVKGYVNGQFSSVGKGTIQIMTMDYSEDNLLTPEDFDVISQIPEVMDVLPYHEQYIGTAKNYKKEEKTLMLFGITHDYEKVQSISLKYGRMFLEQDETLRSNVIIVEDNFAKIMFNVKDPKYALGKSIDMNIGGEVQNFEIVGVTKSYYPSAAPEEMIAPIVYLPFATADKYLQGGEGKSYEAMVIINEDYEASDYSTPIRKLLEKRHGKEDIYMVMSVMEATNTYNDVLDKLNLFTSIVAAVSLLVGGIGIMNIMMVTVKERTREIGIRKALGATDRQILTQFLIEALMLTLLGGITGLLVGYFGGVLLASAIGITAQLTAGMIIFSVGTSSSIGIIFGVYPAYKAAKLDPVEALREE</sequence>
<feature type="transmembrane region" description="Helical" evidence="7">
    <location>
        <begin position="276"/>
        <end position="301"/>
    </location>
</feature>
<proteinExistence type="inferred from homology"/>
<keyword evidence="11" id="KW-1185">Reference proteome</keyword>
<dbReference type="GO" id="GO:0022857">
    <property type="term" value="F:transmembrane transporter activity"/>
    <property type="evidence" value="ECO:0007669"/>
    <property type="project" value="TreeGrafter"/>
</dbReference>
<dbReference type="InterPro" id="IPR025857">
    <property type="entry name" value="MacB_PCD"/>
</dbReference>
<feature type="transmembrane region" description="Helical" evidence="7">
    <location>
        <begin position="20"/>
        <end position="40"/>
    </location>
</feature>
<evidence type="ECO:0000259" key="9">
    <source>
        <dbReference type="Pfam" id="PF12704"/>
    </source>
</evidence>
<dbReference type="PANTHER" id="PTHR30572">
    <property type="entry name" value="MEMBRANE COMPONENT OF TRANSPORTER-RELATED"/>
    <property type="match status" value="1"/>
</dbReference>
<dbReference type="STRING" id="642492.Clole_2938"/>
<dbReference type="RefSeq" id="WP_013657915.1">
    <property type="nucleotide sequence ID" value="NC_015275.1"/>
</dbReference>
<dbReference type="HOGENOM" id="CLU_000604_8_0_9"/>
<feature type="domain" description="MacB-like periplasmic core" evidence="9">
    <location>
        <begin position="19"/>
        <end position="217"/>
    </location>
</feature>
<evidence type="ECO:0000256" key="5">
    <source>
        <dbReference type="ARBA" id="ARBA00023136"/>
    </source>
</evidence>
<dbReference type="GO" id="GO:0005886">
    <property type="term" value="C:plasma membrane"/>
    <property type="evidence" value="ECO:0007669"/>
    <property type="project" value="UniProtKB-SubCell"/>
</dbReference>
<keyword evidence="2" id="KW-1003">Cell membrane</keyword>
<evidence type="ECO:0000313" key="11">
    <source>
        <dbReference type="Proteomes" id="UP000008467"/>
    </source>
</evidence>
<reference evidence="10 11" key="1">
    <citation type="journal article" date="2011" name="J. Bacteriol.">
        <title>Complete genome sequence of the cellulose-degrading bacterium Cellulosilyticum lentocellum.</title>
        <authorList>
            <consortium name="US DOE Joint Genome Institute"/>
            <person name="Miller D.A."/>
            <person name="Suen G."/>
            <person name="Bruce D."/>
            <person name="Copeland A."/>
            <person name="Cheng J.F."/>
            <person name="Detter C."/>
            <person name="Goodwin L.A."/>
            <person name="Han C.S."/>
            <person name="Hauser L.J."/>
            <person name="Land M.L."/>
            <person name="Lapidus A."/>
            <person name="Lucas S."/>
            <person name="Meincke L."/>
            <person name="Pitluck S."/>
            <person name="Tapia R."/>
            <person name="Teshima H."/>
            <person name="Woyke T."/>
            <person name="Fox B.G."/>
            <person name="Angert E.R."/>
            <person name="Currie C.R."/>
        </authorList>
    </citation>
    <scope>NUCLEOTIDE SEQUENCE [LARGE SCALE GENOMIC DNA]</scope>
    <source>
        <strain evidence="11">ATCC 49066 / DSM 5427 / NCIMB 11756 / RHM5</strain>
    </source>
</reference>
<feature type="domain" description="ABC3 transporter permease C-terminal" evidence="8">
    <location>
        <begin position="280"/>
        <end position="393"/>
    </location>
</feature>
<evidence type="ECO:0000313" key="10">
    <source>
        <dbReference type="EMBL" id="ADZ84635.1"/>
    </source>
</evidence>
<dbReference type="PANTHER" id="PTHR30572:SF4">
    <property type="entry name" value="ABC TRANSPORTER PERMEASE YTRF"/>
    <property type="match status" value="1"/>
</dbReference>
<evidence type="ECO:0000256" key="6">
    <source>
        <dbReference type="ARBA" id="ARBA00038076"/>
    </source>
</evidence>
<dbReference type="Pfam" id="PF02687">
    <property type="entry name" value="FtsX"/>
    <property type="match status" value="1"/>
</dbReference>
<dbReference type="Proteomes" id="UP000008467">
    <property type="component" value="Chromosome"/>
</dbReference>
<dbReference type="KEGG" id="cle:Clole_2938"/>
<keyword evidence="4 7" id="KW-1133">Transmembrane helix</keyword>
<evidence type="ECO:0000256" key="2">
    <source>
        <dbReference type="ARBA" id="ARBA00022475"/>
    </source>
</evidence>
<dbReference type="EMBL" id="CP002582">
    <property type="protein sequence ID" value="ADZ84635.1"/>
    <property type="molecule type" value="Genomic_DNA"/>
</dbReference>
<dbReference type="eggNOG" id="COG0577">
    <property type="taxonomic scope" value="Bacteria"/>
</dbReference>
<evidence type="ECO:0000259" key="8">
    <source>
        <dbReference type="Pfam" id="PF02687"/>
    </source>
</evidence>
<feature type="transmembrane region" description="Helical" evidence="7">
    <location>
        <begin position="361"/>
        <end position="383"/>
    </location>
</feature>
<organism evidence="10 11">
    <name type="scientific">Cellulosilyticum lentocellum (strain ATCC 49066 / DSM 5427 / NCIMB 11756 / RHM5)</name>
    <name type="common">Clostridium lentocellum</name>
    <dbReference type="NCBI Taxonomy" id="642492"/>
    <lineage>
        <taxon>Bacteria</taxon>
        <taxon>Bacillati</taxon>
        <taxon>Bacillota</taxon>
        <taxon>Clostridia</taxon>
        <taxon>Lachnospirales</taxon>
        <taxon>Cellulosilyticaceae</taxon>
        <taxon>Cellulosilyticum</taxon>
    </lineage>
</organism>
<accession>F2JLV9</accession>
<dbReference type="AlphaFoldDB" id="F2JLV9"/>
<dbReference type="InterPro" id="IPR050250">
    <property type="entry name" value="Macrolide_Exporter_MacB"/>
</dbReference>
<gene>
    <name evidence="10" type="ordered locus">Clole_2938</name>
</gene>
<dbReference type="Pfam" id="PF12704">
    <property type="entry name" value="MacB_PCD"/>
    <property type="match status" value="1"/>
</dbReference>
<evidence type="ECO:0000256" key="3">
    <source>
        <dbReference type="ARBA" id="ARBA00022692"/>
    </source>
</evidence>
<protein>
    <submittedName>
        <fullName evidence="10">Uncharacterized protein</fullName>
    </submittedName>
</protein>
<feature type="transmembrane region" description="Helical" evidence="7">
    <location>
        <begin position="322"/>
        <end position="355"/>
    </location>
</feature>
<comment type="similarity">
    <text evidence="6">Belongs to the ABC-4 integral membrane protein family.</text>
</comment>
<keyword evidence="3 7" id="KW-0812">Transmembrane</keyword>
<evidence type="ECO:0000256" key="7">
    <source>
        <dbReference type="SAM" id="Phobius"/>
    </source>
</evidence>